<reference evidence="3" key="1">
    <citation type="journal article" date="2019" name="Int. J. Syst. Evol. Microbiol.">
        <title>The Global Catalogue of Microorganisms (GCM) 10K type strain sequencing project: providing services to taxonomists for standard genome sequencing and annotation.</title>
        <authorList>
            <consortium name="The Broad Institute Genomics Platform"/>
            <consortium name="The Broad Institute Genome Sequencing Center for Infectious Disease"/>
            <person name="Wu L."/>
            <person name="Ma J."/>
        </authorList>
    </citation>
    <scope>NUCLEOTIDE SEQUENCE [LARGE SCALE GENOMIC DNA]</scope>
    <source>
        <strain evidence="3">JCM 17805</strain>
    </source>
</reference>
<organism evidence="2 3">
    <name type="scientific">Kistimonas scapharcae</name>
    <dbReference type="NCBI Taxonomy" id="1036133"/>
    <lineage>
        <taxon>Bacteria</taxon>
        <taxon>Pseudomonadati</taxon>
        <taxon>Pseudomonadota</taxon>
        <taxon>Gammaproteobacteria</taxon>
        <taxon>Oceanospirillales</taxon>
        <taxon>Endozoicomonadaceae</taxon>
        <taxon>Kistimonas</taxon>
    </lineage>
</organism>
<name>A0ABP8V5A3_9GAMM</name>
<keyword evidence="3" id="KW-1185">Reference proteome</keyword>
<sequence length="196" mass="22772">MRKPAKLFTWLFFLVLSPLRVFASPASWEKILSAEPLERHPSVNQAYEKHRAAYLAKKKTAEAVIFEDVFGLDERQARQCSENGCELGYRLTINRFPYWLEDGIAHLLLFSSQSVWDEAVLKQKSEELLRQHLPDPTQYRGIEWSIRINPPWKRTVKGLGHAHIFIRDTEGTANLTQWVDQLKQLRKSSIDKPVSD</sequence>
<dbReference type="Proteomes" id="UP001500604">
    <property type="component" value="Unassembled WGS sequence"/>
</dbReference>
<dbReference type="EMBL" id="BAABFL010000408">
    <property type="protein sequence ID" value="GAA4650594.1"/>
    <property type="molecule type" value="Genomic_DNA"/>
</dbReference>
<dbReference type="RefSeq" id="WP_345196799.1">
    <property type="nucleotide sequence ID" value="NZ_BAABFL010000408.1"/>
</dbReference>
<keyword evidence="1" id="KW-0732">Signal</keyword>
<dbReference type="InterPro" id="IPR022036">
    <property type="entry name" value="DUF3605"/>
</dbReference>
<protein>
    <submittedName>
        <fullName evidence="2">Uncharacterized protein</fullName>
    </submittedName>
</protein>
<feature type="chain" id="PRO_5047044159" evidence="1">
    <location>
        <begin position="24"/>
        <end position="196"/>
    </location>
</feature>
<gene>
    <name evidence="2" type="ORF">GCM10023116_28770</name>
</gene>
<evidence type="ECO:0000313" key="3">
    <source>
        <dbReference type="Proteomes" id="UP001500604"/>
    </source>
</evidence>
<feature type="signal peptide" evidence="1">
    <location>
        <begin position="1"/>
        <end position="23"/>
    </location>
</feature>
<proteinExistence type="predicted"/>
<accession>A0ABP8V5A3</accession>
<comment type="caution">
    <text evidence="2">The sequence shown here is derived from an EMBL/GenBank/DDBJ whole genome shotgun (WGS) entry which is preliminary data.</text>
</comment>
<evidence type="ECO:0000256" key="1">
    <source>
        <dbReference type="SAM" id="SignalP"/>
    </source>
</evidence>
<dbReference type="Pfam" id="PF12239">
    <property type="entry name" value="DUF3605"/>
    <property type="match status" value="1"/>
</dbReference>
<evidence type="ECO:0000313" key="2">
    <source>
        <dbReference type="EMBL" id="GAA4650594.1"/>
    </source>
</evidence>